<dbReference type="GO" id="GO:1904812">
    <property type="term" value="P:rRNA acetylation involved in maturation of SSU-rRNA"/>
    <property type="evidence" value="ECO:0007669"/>
    <property type="project" value="InterPro"/>
</dbReference>
<feature type="binding site" evidence="10">
    <location>
        <begin position="275"/>
        <end position="284"/>
    </location>
    <ligand>
        <name>ATP</name>
        <dbReference type="ChEBI" id="CHEBI:30616"/>
    </ligand>
</feature>
<evidence type="ECO:0000313" key="17">
    <source>
        <dbReference type="Proteomes" id="UP000659654"/>
    </source>
</evidence>
<comment type="similarity">
    <text evidence="10">Belongs to the RNA cytidine acetyltransferase family. NAT10 subfamily.</text>
</comment>
<dbReference type="InterPro" id="IPR027417">
    <property type="entry name" value="P-loop_NTPase"/>
</dbReference>
<dbReference type="EMBL" id="CAJFDI010000001">
    <property type="protein sequence ID" value="CAD5209748.1"/>
    <property type="molecule type" value="Genomic_DNA"/>
</dbReference>
<evidence type="ECO:0000259" key="14">
    <source>
        <dbReference type="Pfam" id="PF13718"/>
    </source>
</evidence>
<evidence type="ECO:0000256" key="5">
    <source>
        <dbReference type="ARBA" id="ARBA00022741"/>
    </source>
</evidence>
<evidence type="ECO:0000259" key="15">
    <source>
        <dbReference type="Pfam" id="PF13725"/>
    </source>
</evidence>
<keyword evidence="3 10" id="KW-0808">Transferase</keyword>
<evidence type="ECO:0000256" key="4">
    <source>
        <dbReference type="ARBA" id="ARBA00022694"/>
    </source>
</evidence>
<organism evidence="16 17">
    <name type="scientific">Bursaphelenchus xylophilus</name>
    <name type="common">Pinewood nematode worm</name>
    <name type="synonym">Aphelenchoides xylophilus</name>
    <dbReference type="NCBI Taxonomy" id="6326"/>
    <lineage>
        <taxon>Eukaryota</taxon>
        <taxon>Metazoa</taxon>
        <taxon>Ecdysozoa</taxon>
        <taxon>Nematoda</taxon>
        <taxon>Chromadorea</taxon>
        <taxon>Rhabditida</taxon>
        <taxon>Tylenchina</taxon>
        <taxon>Tylenchomorpha</taxon>
        <taxon>Aphelenchoidea</taxon>
        <taxon>Aphelenchoididae</taxon>
        <taxon>Bursaphelenchus</taxon>
    </lineage>
</organism>
<dbReference type="GO" id="GO:0005730">
    <property type="term" value="C:nucleolus"/>
    <property type="evidence" value="ECO:0007669"/>
    <property type="project" value="UniProtKB-SubCell"/>
</dbReference>
<evidence type="ECO:0000256" key="8">
    <source>
        <dbReference type="ARBA" id="ARBA00023315"/>
    </source>
</evidence>
<accession>A0A811K2W2</accession>
<comment type="caution">
    <text evidence="10">Lacks conserved residue(s) required for the propagation of feature annotation.</text>
</comment>
<evidence type="ECO:0000256" key="7">
    <source>
        <dbReference type="ARBA" id="ARBA00023242"/>
    </source>
</evidence>
<dbReference type="FunFam" id="3.40.50.300:FF:002218">
    <property type="entry name" value="tRNA(Met) cytidine acetyltransferase TmcA"/>
    <property type="match status" value="1"/>
</dbReference>
<dbReference type="EMBL" id="CAJFCV020000001">
    <property type="protein sequence ID" value="CAG9085078.1"/>
    <property type="molecule type" value="Genomic_DNA"/>
</dbReference>
<evidence type="ECO:0000256" key="9">
    <source>
        <dbReference type="ARBA" id="ARBA00068357"/>
    </source>
</evidence>
<dbReference type="Pfam" id="PF05127">
    <property type="entry name" value="NAT10_TcmA_helicase"/>
    <property type="match status" value="1"/>
</dbReference>
<dbReference type="Proteomes" id="UP000659654">
    <property type="component" value="Unassembled WGS sequence"/>
</dbReference>
<dbReference type="InterPro" id="IPR007807">
    <property type="entry name" value="TcmA/NAT10_helicase"/>
</dbReference>
<dbReference type="GO" id="GO:0005524">
    <property type="term" value="F:ATP binding"/>
    <property type="evidence" value="ECO:0007669"/>
    <property type="project" value="UniProtKB-UniRule"/>
</dbReference>
<dbReference type="Gene3D" id="3.40.630.30">
    <property type="match status" value="1"/>
</dbReference>
<dbReference type="SMR" id="A0A811K2W2"/>
<keyword evidence="7 10" id="KW-0539">Nucleus</keyword>
<dbReference type="GO" id="GO:0030686">
    <property type="term" value="C:90S preribosome"/>
    <property type="evidence" value="ECO:0007669"/>
    <property type="project" value="TreeGrafter"/>
</dbReference>
<comment type="catalytic activity">
    <reaction evidence="10">
        <text>a cytidine in 18S rRNA + acetyl-CoA + ATP + H2O = an N(4)-acetylcytidine in 18S rRNA + ADP + phosphate + CoA + H(+)</text>
        <dbReference type="Rhea" id="RHEA:51424"/>
        <dbReference type="Rhea" id="RHEA-COMP:13575"/>
        <dbReference type="Rhea" id="RHEA-COMP:13576"/>
        <dbReference type="ChEBI" id="CHEBI:15377"/>
        <dbReference type="ChEBI" id="CHEBI:15378"/>
        <dbReference type="ChEBI" id="CHEBI:30616"/>
        <dbReference type="ChEBI" id="CHEBI:43474"/>
        <dbReference type="ChEBI" id="CHEBI:57287"/>
        <dbReference type="ChEBI" id="CHEBI:57288"/>
        <dbReference type="ChEBI" id="CHEBI:74900"/>
        <dbReference type="ChEBI" id="CHEBI:82748"/>
        <dbReference type="ChEBI" id="CHEBI:456216"/>
    </reaction>
</comment>
<evidence type="ECO:0000256" key="11">
    <source>
        <dbReference type="SAM" id="MobiDB-lite"/>
    </source>
</evidence>
<comment type="catalytic activity">
    <reaction evidence="10">
        <text>a cytidine in tRNA + acetyl-CoA + ATP + H2O = an N(4)-acetylcytidine in tRNA + ADP + phosphate + CoA + H(+)</text>
        <dbReference type="Rhea" id="RHEA:53876"/>
        <dbReference type="Rhea" id="RHEA-COMP:13670"/>
        <dbReference type="Rhea" id="RHEA-COMP:13671"/>
        <dbReference type="ChEBI" id="CHEBI:15377"/>
        <dbReference type="ChEBI" id="CHEBI:15378"/>
        <dbReference type="ChEBI" id="CHEBI:30616"/>
        <dbReference type="ChEBI" id="CHEBI:43474"/>
        <dbReference type="ChEBI" id="CHEBI:57287"/>
        <dbReference type="ChEBI" id="CHEBI:57288"/>
        <dbReference type="ChEBI" id="CHEBI:74900"/>
        <dbReference type="ChEBI" id="CHEBI:82748"/>
        <dbReference type="ChEBI" id="CHEBI:456216"/>
    </reaction>
</comment>
<dbReference type="InterPro" id="IPR033688">
    <property type="entry name" value="NAT10"/>
</dbReference>
<feature type="compositionally biased region" description="Basic residues" evidence="11">
    <location>
        <begin position="1013"/>
        <end position="1024"/>
    </location>
</feature>
<evidence type="ECO:0000256" key="10">
    <source>
        <dbReference type="HAMAP-Rule" id="MF_03211"/>
    </source>
</evidence>
<feature type="binding site" evidence="10">
    <location>
        <position position="449"/>
    </location>
    <ligand>
        <name>ATP</name>
        <dbReference type="ChEBI" id="CHEBI:30616"/>
    </ligand>
</feature>
<dbReference type="OrthoDB" id="10067491at2759"/>
<reference evidence="16" key="1">
    <citation type="submission" date="2020-09" db="EMBL/GenBank/DDBJ databases">
        <authorList>
            <person name="Kikuchi T."/>
        </authorList>
    </citation>
    <scope>NUCLEOTIDE SEQUENCE</scope>
    <source>
        <strain evidence="16">Ka4C1</strain>
    </source>
</reference>
<dbReference type="GO" id="GO:1990883">
    <property type="term" value="F:18S rRNA cytidine N-acetyltransferase activity"/>
    <property type="evidence" value="ECO:0007669"/>
    <property type="project" value="TreeGrafter"/>
</dbReference>
<evidence type="ECO:0000313" key="16">
    <source>
        <dbReference type="EMBL" id="CAD5209748.1"/>
    </source>
</evidence>
<feature type="domain" description="N-acetyltransferase" evidence="14">
    <location>
        <begin position="507"/>
        <end position="728"/>
    </location>
</feature>
<dbReference type="Gene3D" id="3.40.50.300">
    <property type="entry name" value="P-loop containing nucleotide triphosphate hydrolases"/>
    <property type="match status" value="1"/>
</dbReference>
<keyword evidence="2 10" id="KW-0698">rRNA processing</keyword>
<proteinExistence type="inferred from homology"/>
<evidence type="ECO:0000256" key="6">
    <source>
        <dbReference type="ARBA" id="ARBA00022840"/>
    </source>
</evidence>
<evidence type="ECO:0000259" key="13">
    <source>
        <dbReference type="Pfam" id="PF08351"/>
    </source>
</evidence>
<feature type="domain" description="TmcA/NAT10 N-terminal" evidence="13">
    <location>
        <begin position="9"/>
        <end position="191"/>
    </location>
</feature>
<feature type="binding site" evidence="10">
    <location>
        <position position="701"/>
    </location>
    <ligand>
        <name>acetyl-CoA</name>
        <dbReference type="ChEBI" id="CHEBI:57288"/>
    </ligand>
</feature>
<comment type="function">
    <text evidence="10">RNA cytidine acetyltransferase with specificity toward both 18S rRNA and tRNAs. Catalyzes the formation of N(4)-acetylcytidine (ac4C) in 18S rRNA. Required for early nucleolar cleavages of precursor rRNA at sites A0, A1 and A2 during 18S rRNA synthesis. Catalyzes the formation of ac4C in serine and leucine tRNAs. Requires a tRNA-binding adapter protein for full tRNA acetyltransferase activity but not for 18S rRNA acetylation.</text>
</comment>
<feature type="region of interest" description="Disordered" evidence="11">
    <location>
        <begin position="999"/>
        <end position="1024"/>
    </location>
</feature>
<dbReference type="InterPro" id="IPR000182">
    <property type="entry name" value="GNAT_dom"/>
</dbReference>
<gene>
    <name evidence="16" type="ORF">BXYJ_LOCUS1590</name>
</gene>
<dbReference type="GO" id="GO:0051391">
    <property type="term" value="P:tRNA acetylation"/>
    <property type="evidence" value="ECO:0007669"/>
    <property type="project" value="UniProtKB-UniRule"/>
</dbReference>
<dbReference type="Pfam" id="PF08351">
    <property type="entry name" value="TmcA_N"/>
    <property type="match status" value="1"/>
</dbReference>
<evidence type="ECO:0000259" key="12">
    <source>
        <dbReference type="Pfam" id="PF05127"/>
    </source>
</evidence>
<feature type="binding site" evidence="10">
    <location>
        <begin position="615"/>
        <end position="621"/>
    </location>
    <ligand>
        <name>acetyl-CoA</name>
        <dbReference type="ChEBI" id="CHEBI:57288"/>
    </ligand>
</feature>
<feature type="domain" description="Possible tRNA binding" evidence="15">
    <location>
        <begin position="742"/>
        <end position="962"/>
    </location>
</feature>
<protein>
    <recommendedName>
        <fullName evidence="9 10">RNA cytidine acetyltransferase</fullName>
        <ecNumber evidence="10">2.3.1.-</ecNumber>
    </recommendedName>
    <alternativeName>
        <fullName evidence="10">18S rRNA cytosine acetyltransferase</fullName>
    </alternativeName>
</protein>
<sequence>MVRKKLDNRLRVLIENGVVLGHRSMFVVVGEKARDQVVLLHHILSKATVSSRPSVLWCYKKELGFSSHRKKRIREIQKKAKHGNVELKEDDLFENFISSTDIRYCYYNETDRILDFEAITPNLLARTVETVKGGGLVLILLPAISNLKQLYSITMDVHSRYRTHSHQQIVNRFNERFLLSLSDCADCAVIDDQLNILPISSHILNLEPVPPTLKMEKSETELELEDLKTKMSDVKPLGTILKECKTLCQAKVVLRLLDILTERTSAICAITAARGRGKSAALGLAIAGGISFGLSNIYVTSPTPDNVKTLFQFVIEGFKALNLKEHVDYTINYSKEEHQKGLIMGFEMFKRHKQTIKYLVPTENNVLTQGELLVIDEAAAIPLPIVQNLTKGNNIVFFSSTTHGYEGTGRSLSLKLIQQLRKRSTTSSEGKDGRIGRLLHEMTLEESIRYKPGDKIEKWLFKFLCLDSMNTTYKISGSPPPEVCQLYHVNLDALFSYHKAAELFLSKVMSIFVSAHYKNNPNDLQMLSDAPAQLLFVLMSPVSNEITDIPDILAVAQIVLEGEIPDQQIRSEQSKGRRAAGDLIPWTLCQYYLDYSFPKLAGARIIRLAVHSEVQGMGYGGRVVELLQDYFEGNVVCVNEKSEDEFKIRNIKDDLESDSDLKPPTELPPLLRKLTERRAEKLDYLGVSYGLNVQLLKFWKKGGFVPVYLRTTPSPVTGEYSCIMLKPLATEGNNEIQKKNDWVYTYNAEFRRRFLSLLGFQFRNFSPHLVLSLLQKTNDVIPIGKVLKRDEVPLFLTDSDLKRLSNYTRNMADYSFIADLLPNMAHLYFSDSMDGVELNALQSASLLSMGLQRKSAEEVAGELNIEVGQLMALFNKVARKISDYFDNLCKSAIEGNNRVTEVTMKPTERSLIEDLKNAEMEIRMRQAKDKLDLSQSLGFSSGSIPSALKQFEIKAGDDEFQKTVGNVHLSHARHGGIISVKTNKGDVVHKSLIDRELEEIEGKKQNKRPMRENKRKTVKKFKRN</sequence>
<dbReference type="GO" id="GO:0000049">
    <property type="term" value="F:tRNA binding"/>
    <property type="evidence" value="ECO:0007669"/>
    <property type="project" value="TreeGrafter"/>
</dbReference>
<dbReference type="Pfam" id="PF13718">
    <property type="entry name" value="GNAT_acetyltr_2"/>
    <property type="match status" value="1"/>
</dbReference>
<name>A0A811K2W2_BURXY</name>
<evidence type="ECO:0000256" key="2">
    <source>
        <dbReference type="ARBA" id="ARBA00022552"/>
    </source>
</evidence>
<comment type="caution">
    <text evidence="16">The sequence shown here is derived from an EMBL/GenBank/DDBJ whole genome shotgun (WGS) entry which is preliminary data.</text>
</comment>
<evidence type="ECO:0000256" key="3">
    <source>
        <dbReference type="ARBA" id="ARBA00022679"/>
    </source>
</evidence>
<keyword evidence="5 10" id="KW-0547">Nucleotide-binding</keyword>
<dbReference type="Pfam" id="PF13725">
    <property type="entry name" value="tRNA_bind_2"/>
    <property type="match status" value="1"/>
</dbReference>
<dbReference type="AlphaFoldDB" id="A0A811K2W2"/>
<keyword evidence="6 10" id="KW-0067">ATP-binding</keyword>
<dbReference type="EC" id="2.3.1.-" evidence="10"/>
<dbReference type="HAMAP" id="MF_03211">
    <property type="entry name" value="RNA_acetyltr_Nat10"/>
    <property type="match status" value="1"/>
</dbReference>
<keyword evidence="8 10" id="KW-0012">Acyltransferase</keyword>
<feature type="domain" description="TcmA/NAT10 helicase" evidence="12">
    <location>
        <begin position="270"/>
        <end position="467"/>
    </location>
</feature>
<keyword evidence="4 10" id="KW-0819">tRNA processing</keyword>
<feature type="compositionally biased region" description="Basic and acidic residues" evidence="11">
    <location>
        <begin position="999"/>
        <end position="1012"/>
    </location>
</feature>
<dbReference type="InterPro" id="IPR013562">
    <property type="entry name" value="TmcA/NAT10_N"/>
</dbReference>
<keyword evidence="17" id="KW-1185">Reference proteome</keyword>
<evidence type="ECO:0000256" key="1">
    <source>
        <dbReference type="ARBA" id="ARBA00004604"/>
    </source>
</evidence>
<comment type="subcellular location">
    <subcellularLocation>
        <location evidence="1 10">Nucleus</location>
        <location evidence="1 10">Nucleolus</location>
    </subcellularLocation>
</comment>
<dbReference type="InterPro" id="IPR027992">
    <property type="entry name" value="tRNA_bind_dom"/>
</dbReference>
<dbReference type="Gene3D" id="3.40.50.11040">
    <property type="match status" value="1"/>
</dbReference>
<dbReference type="InterPro" id="IPR032672">
    <property type="entry name" value="TmcA/NAT10/Kre33"/>
</dbReference>
<dbReference type="PANTHER" id="PTHR10925">
    <property type="entry name" value="N-ACETYLTRANSFERASE 10"/>
    <property type="match status" value="1"/>
</dbReference>
<dbReference type="Proteomes" id="UP000582659">
    <property type="component" value="Unassembled WGS sequence"/>
</dbReference>
<dbReference type="PANTHER" id="PTHR10925:SF5">
    <property type="entry name" value="RNA CYTIDINE ACETYLTRANSFERASE"/>
    <property type="match status" value="1"/>
</dbReference>